<dbReference type="RefSeq" id="WP_150966724.1">
    <property type="nucleotide sequence ID" value="NZ_VZZJ01000042.1"/>
</dbReference>
<keyword evidence="4 6" id="KW-1133">Transmembrane helix</keyword>
<evidence type="ECO:0000256" key="3">
    <source>
        <dbReference type="ARBA" id="ARBA00022692"/>
    </source>
</evidence>
<feature type="transmembrane region" description="Helical" evidence="6">
    <location>
        <begin position="272"/>
        <end position="297"/>
    </location>
</feature>
<accession>A0A6N6MJG1</accession>
<evidence type="ECO:0000256" key="6">
    <source>
        <dbReference type="SAM" id="Phobius"/>
    </source>
</evidence>
<dbReference type="CDD" id="cd06580">
    <property type="entry name" value="TM_PBP1_transp_TpRbsC_like"/>
    <property type="match status" value="1"/>
</dbReference>
<dbReference type="AlphaFoldDB" id="A0A6N6MJG1"/>
<feature type="transmembrane region" description="Helical" evidence="6">
    <location>
        <begin position="50"/>
        <end position="73"/>
    </location>
</feature>
<proteinExistence type="predicted"/>
<dbReference type="Proteomes" id="UP000441523">
    <property type="component" value="Unassembled WGS sequence"/>
</dbReference>
<evidence type="ECO:0000256" key="5">
    <source>
        <dbReference type="ARBA" id="ARBA00023136"/>
    </source>
</evidence>
<organism evidence="7 8">
    <name type="scientific">Methylobacterium planeticum</name>
    <dbReference type="NCBI Taxonomy" id="2615211"/>
    <lineage>
        <taxon>Bacteria</taxon>
        <taxon>Pseudomonadati</taxon>
        <taxon>Pseudomonadota</taxon>
        <taxon>Alphaproteobacteria</taxon>
        <taxon>Hyphomicrobiales</taxon>
        <taxon>Methylobacteriaceae</taxon>
        <taxon>Methylobacterium</taxon>
    </lineage>
</organism>
<reference evidence="7 8" key="1">
    <citation type="submission" date="2019-09" db="EMBL/GenBank/DDBJ databases">
        <title>YIM 132548 draft genome.</title>
        <authorList>
            <person name="Jiang L."/>
        </authorList>
    </citation>
    <scope>NUCLEOTIDE SEQUENCE [LARGE SCALE GENOMIC DNA]</scope>
    <source>
        <strain evidence="7 8">YIM 132548</strain>
    </source>
</reference>
<keyword evidence="8" id="KW-1185">Reference proteome</keyword>
<gene>
    <name evidence="7" type="ORF">F6X51_25775</name>
</gene>
<dbReference type="Pfam" id="PF02653">
    <property type="entry name" value="BPD_transp_2"/>
    <property type="match status" value="1"/>
</dbReference>
<dbReference type="GO" id="GO:0005886">
    <property type="term" value="C:plasma membrane"/>
    <property type="evidence" value="ECO:0007669"/>
    <property type="project" value="UniProtKB-SubCell"/>
</dbReference>
<feature type="transmembrane region" description="Helical" evidence="6">
    <location>
        <begin position="85"/>
        <end position="101"/>
    </location>
</feature>
<keyword evidence="5 6" id="KW-0472">Membrane</keyword>
<dbReference type="GO" id="GO:0022857">
    <property type="term" value="F:transmembrane transporter activity"/>
    <property type="evidence" value="ECO:0007669"/>
    <property type="project" value="InterPro"/>
</dbReference>
<protein>
    <submittedName>
        <fullName evidence="7">ABC transporter permease</fullName>
    </submittedName>
</protein>
<evidence type="ECO:0000313" key="7">
    <source>
        <dbReference type="EMBL" id="KAB1069209.1"/>
    </source>
</evidence>
<dbReference type="PANTHER" id="PTHR47089">
    <property type="entry name" value="ABC TRANSPORTER, PERMEASE PROTEIN"/>
    <property type="match status" value="1"/>
</dbReference>
<comment type="subcellular location">
    <subcellularLocation>
        <location evidence="1">Cell membrane</location>
        <topology evidence="1">Multi-pass membrane protein</topology>
    </subcellularLocation>
</comment>
<dbReference type="PANTHER" id="PTHR47089:SF1">
    <property type="entry name" value="GUANOSINE ABC TRANSPORTER PERMEASE PROTEIN NUPP"/>
    <property type="match status" value="1"/>
</dbReference>
<evidence type="ECO:0000256" key="2">
    <source>
        <dbReference type="ARBA" id="ARBA00022475"/>
    </source>
</evidence>
<feature type="transmembrane region" description="Helical" evidence="6">
    <location>
        <begin position="12"/>
        <end position="30"/>
    </location>
</feature>
<evidence type="ECO:0000256" key="1">
    <source>
        <dbReference type="ARBA" id="ARBA00004651"/>
    </source>
</evidence>
<keyword evidence="3 6" id="KW-0812">Transmembrane</keyword>
<feature type="transmembrane region" description="Helical" evidence="6">
    <location>
        <begin position="179"/>
        <end position="208"/>
    </location>
</feature>
<feature type="transmembrane region" description="Helical" evidence="6">
    <location>
        <begin position="238"/>
        <end position="260"/>
    </location>
</feature>
<sequence length="368" mass="38529">MLTVIGLAHRLRIPIAVAVALLAGASLIALSGVNPFEAYTTLFRGAFLDWYGLGGTLVKTSPLLLAGLAVVIPLRAGLLNIGGEGQIYMGGLGASVAALYLPGLPTLLHIVLCVLAGALAGGLWGLIPAYLKAYRGINEVITAILLNFIAINLVSYLAGGPMMQAGAPYPYSNEISEALWLPLILSGTDAHVGVIIGAVLALVAYYVLNHTTVGFALDTVGAGDAVARYAGIAVRRQLLGAMFVGSACAGLAGSFEVLGLKYRLYHLFSPGFGFDGILVAFLAALNPLLVPVSAFFLSGLKAGALTMQRATGLDGTVIDAIQGIVILFVATSLAFTFRREEWRRFLDKRKLHLAEPPVARAKAEESAR</sequence>
<comment type="caution">
    <text evidence="7">The sequence shown here is derived from an EMBL/GenBank/DDBJ whole genome shotgun (WGS) entry which is preliminary data.</text>
</comment>
<keyword evidence="2" id="KW-1003">Cell membrane</keyword>
<dbReference type="InterPro" id="IPR001851">
    <property type="entry name" value="ABC_transp_permease"/>
</dbReference>
<feature type="transmembrane region" description="Helical" evidence="6">
    <location>
        <begin position="317"/>
        <end position="337"/>
    </location>
</feature>
<feature type="transmembrane region" description="Helical" evidence="6">
    <location>
        <begin position="139"/>
        <end position="159"/>
    </location>
</feature>
<name>A0A6N6MJG1_9HYPH</name>
<feature type="transmembrane region" description="Helical" evidence="6">
    <location>
        <begin position="107"/>
        <end position="127"/>
    </location>
</feature>
<evidence type="ECO:0000256" key="4">
    <source>
        <dbReference type="ARBA" id="ARBA00022989"/>
    </source>
</evidence>
<dbReference type="EMBL" id="VZZJ01000042">
    <property type="protein sequence ID" value="KAB1069209.1"/>
    <property type="molecule type" value="Genomic_DNA"/>
</dbReference>
<evidence type="ECO:0000313" key="8">
    <source>
        <dbReference type="Proteomes" id="UP000441523"/>
    </source>
</evidence>